<dbReference type="SUPFAM" id="SSF56112">
    <property type="entry name" value="Protein kinase-like (PK-like)"/>
    <property type="match status" value="1"/>
</dbReference>
<dbReference type="VEuPathDB" id="FungiDB:RhiirFUN_001726"/>
<comment type="caution">
    <text evidence="1">The sequence shown here is derived from an EMBL/GenBank/DDBJ whole genome shotgun (WGS) entry which is preliminary data.</text>
</comment>
<reference evidence="1" key="1">
    <citation type="submission" date="2020-05" db="EMBL/GenBank/DDBJ databases">
        <authorList>
            <person name="Rincon C."/>
            <person name="Sanders R I."/>
            <person name="Robbins C."/>
            <person name="Chaturvedi A."/>
        </authorList>
    </citation>
    <scope>NUCLEOTIDE SEQUENCE</scope>
    <source>
        <strain evidence="1">CHB12</strain>
    </source>
</reference>
<proteinExistence type="predicted"/>
<gene>
    <name evidence="1" type="ORF">CHRIB12_LOCUS20536</name>
</gene>
<dbReference type="AlphaFoldDB" id="A0A915ZV31"/>
<organism evidence="1 2">
    <name type="scientific">Rhizophagus irregularis</name>
    <dbReference type="NCBI Taxonomy" id="588596"/>
    <lineage>
        <taxon>Eukaryota</taxon>
        <taxon>Fungi</taxon>
        <taxon>Fungi incertae sedis</taxon>
        <taxon>Mucoromycota</taxon>
        <taxon>Glomeromycotina</taxon>
        <taxon>Glomeromycetes</taxon>
        <taxon>Glomerales</taxon>
        <taxon>Glomeraceae</taxon>
        <taxon>Rhizophagus</taxon>
    </lineage>
</organism>
<dbReference type="InterPro" id="IPR011009">
    <property type="entry name" value="Kinase-like_dom_sf"/>
</dbReference>
<name>A0A915ZV31_9GLOM</name>
<evidence type="ECO:0000313" key="2">
    <source>
        <dbReference type="Proteomes" id="UP000684084"/>
    </source>
</evidence>
<accession>A0A915ZV31</accession>
<evidence type="ECO:0000313" key="1">
    <source>
        <dbReference type="EMBL" id="CAB5388321.1"/>
    </source>
</evidence>
<protein>
    <recommendedName>
        <fullName evidence="3">Protein kinase domain-containing protein</fullName>
    </recommendedName>
</protein>
<dbReference type="Proteomes" id="UP000684084">
    <property type="component" value="Unassembled WGS sequence"/>
</dbReference>
<sequence length="71" mass="8275">MINERLEPKVASFNFGGSAKQGTKVKFSSKCDIFSFSMLLWKIAFDIIRAAWQNDPILRPRLHELFNHYTL</sequence>
<dbReference type="EMBL" id="CAGKOT010000061">
    <property type="protein sequence ID" value="CAB5388321.1"/>
    <property type="molecule type" value="Genomic_DNA"/>
</dbReference>
<dbReference type="OrthoDB" id="2303974at2759"/>
<evidence type="ECO:0008006" key="3">
    <source>
        <dbReference type="Google" id="ProtNLM"/>
    </source>
</evidence>